<dbReference type="OrthoDB" id="10071887at2759"/>
<keyword evidence="3 10" id="KW-0812">Transmembrane</keyword>
<dbReference type="AlphaFoldDB" id="A0A9X0D361"/>
<reference evidence="12" key="1">
    <citation type="submission" date="2023-01" db="EMBL/GenBank/DDBJ databases">
        <title>Genome assembly of the deep-sea coral Lophelia pertusa.</title>
        <authorList>
            <person name="Herrera S."/>
            <person name="Cordes E."/>
        </authorList>
    </citation>
    <scope>NUCLEOTIDE SEQUENCE</scope>
    <source>
        <strain evidence="12">USNM1676648</strain>
        <tissue evidence="12">Polyp</tissue>
    </source>
</reference>
<feature type="domain" description="G-protein coupled receptors family 1 profile" evidence="11">
    <location>
        <begin position="1"/>
        <end position="129"/>
    </location>
</feature>
<proteinExistence type="predicted"/>
<keyword evidence="8" id="KW-0675">Receptor</keyword>
<evidence type="ECO:0000256" key="1">
    <source>
        <dbReference type="ARBA" id="ARBA00004651"/>
    </source>
</evidence>
<evidence type="ECO:0000256" key="5">
    <source>
        <dbReference type="ARBA" id="ARBA00023040"/>
    </source>
</evidence>
<dbReference type="Pfam" id="PF00001">
    <property type="entry name" value="7tm_1"/>
    <property type="match status" value="1"/>
</dbReference>
<keyword evidence="9" id="KW-0807">Transducer</keyword>
<dbReference type="PANTHER" id="PTHR24248:SF125">
    <property type="entry name" value="DOPAMINE D2-LIKE RECEPTOR"/>
    <property type="match status" value="1"/>
</dbReference>
<evidence type="ECO:0000256" key="9">
    <source>
        <dbReference type="ARBA" id="ARBA00023224"/>
    </source>
</evidence>
<evidence type="ECO:0000256" key="3">
    <source>
        <dbReference type="ARBA" id="ARBA00022692"/>
    </source>
</evidence>
<feature type="transmembrane region" description="Helical" evidence="10">
    <location>
        <begin position="77"/>
        <end position="103"/>
    </location>
</feature>
<dbReference type="EMBL" id="MU825882">
    <property type="protein sequence ID" value="KAJ7385170.1"/>
    <property type="molecule type" value="Genomic_DNA"/>
</dbReference>
<evidence type="ECO:0000256" key="4">
    <source>
        <dbReference type="ARBA" id="ARBA00022989"/>
    </source>
</evidence>
<evidence type="ECO:0000256" key="7">
    <source>
        <dbReference type="ARBA" id="ARBA00023157"/>
    </source>
</evidence>
<keyword evidence="4 10" id="KW-1133">Transmembrane helix</keyword>
<gene>
    <name evidence="12" type="ORF">OS493_017547</name>
</gene>
<comment type="caution">
    <text evidence="12">The sequence shown here is derived from an EMBL/GenBank/DDBJ whole genome shotgun (WGS) entry which is preliminary data.</text>
</comment>
<dbReference type="GO" id="GO:0005886">
    <property type="term" value="C:plasma membrane"/>
    <property type="evidence" value="ECO:0007669"/>
    <property type="project" value="UniProtKB-SubCell"/>
</dbReference>
<name>A0A9X0D361_9CNID</name>
<dbReference type="GO" id="GO:0004930">
    <property type="term" value="F:G protein-coupled receptor activity"/>
    <property type="evidence" value="ECO:0007669"/>
    <property type="project" value="UniProtKB-KW"/>
</dbReference>
<keyword evidence="5" id="KW-0297">G-protein coupled receptor</keyword>
<dbReference type="Gene3D" id="1.20.1070.10">
    <property type="entry name" value="Rhodopsin 7-helix transmembrane proteins"/>
    <property type="match status" value="1"/>
</dbReference>
<evidence type="ECO:0000313" key="12">
    <source>
        <dbReference type="EMBL" id="KAJ7385170.1"/>
    </source>
</evidence>
<keyword evidence="13" id="KW-1185">Reference proteome</keyword>
<organism evidence="12 13">
    <name type="scientific">Desmophyllum pertusum</name>
    <dbReference type="NCBI Taxonomy" id="174260"/>
    <lineage>
        <taxon>Eukaryota</taxon>
        <taxon>Metazoa</taxon>
        <taxon>Cnidaria</taxon>
        <taxon>Anthozoa</taxon>
        <taxon>Hexacorallia</taxon>
        <taxon>Scleractinia</taxon>
        <taxon>Caryophylliina</taxon>
        <taxon>Caryophylliidae</taxon>
        <taxon>Desmophyllum</taxon>
    </lineage>
</organism>
<evidence type="ECO:0000256" key="6">
    <source>
        <dbReference type="ARBA" id="ARBA00023136"/>
    </source>
</evidence>
<dbReference type="FunFam" id="1.20.1070.10:FF:000958">
    <property type="entry name" value="Predicted protein"/>
    <property type="match status" value="1"/>
</dbReference>
<comment type="subcellular location">
    <subcellularLocation>
        <location evidence="1">Cell membrane</location>
        <topology evidence="1">Multi-pass membrane protein</topology>
    </subcellularLocation>
</comment>
<dbReference type="PROSITE" id="PS50262">
    <property type="entry name" value="G_PROTEIN_RECEP_F1_2"/>
    <property type="match status" value="1"/>
</dbReference>
<evidence type="ECO:0000259" key="11">
    <source>
        <dbReference type="PROSITE" id="PS50262"/>
    </source>
</evidence>
<dbReference type="InterPro" id="IPR017452">
    <property type="entry name" value="GPCR_Rhodpsn_7TM"/>
</dbReference>
<sequence length="163" mass="18611">MAYCYFHILRAARRQSKKIVPRVGELREETLQTMVAVPVAFAIDSSSVAANSPSAKDKAKEKEAKEKFKRDTRAAKTLLIVMGTFMFCWAPHFIGMTCFLFPSCKWPDAFFATTTWLAMLNSGCNPIIYGVMNKKFRQSFKDVLMCRKTRTNRSYSHREPSSS</sequence>
<evidence type="ECO:0000256" key="10">
    <source>
        <dbReference type="SAM" id="Phobius"/>
    </source>
</evidence>
<accession>A0A9X0D361</accession>
<keyword evidence="2" id="KW-1003">Cell membrane</keyword>
<keyword evidence="6 10" id="KW-0472">Membrane</keyword>
<evidence type="ECO:0000256" key="2">
    <source>
        <dbReference type="ARBA" id="ARBA00022475"/>
    </source>
</evidence>
<evidence type="ECO:0000313" key="13">
    <source>
        <dbReference type="Proteomes" id="UP001163046"/>
    </source>
</evidence>
<keyword evidence="7" id="KW-1015">Disulfide bond</keyword>
<feature type="transmembrane region" description="Helical" evidence="10">
    <location>
        <begin position="109"/>
        <end position="131"/>
    </location>
</feature>
<dbReference type="PANTHER" id="PTHR24248">
    <property type="entry name" value="ADRENERGIC RECEPTOR-RELATED G-PROTEIN COUPLED RECEPTOR"/>
    <property type="match status" value="1"/>
</dbReference>
<dbReference type="InterPro" id="IPR000276">
    <property type="entry name" value="GPCR_Rhodpsn"/>
</dbReference>
<evidence type="ECO:0000256" key="8">
    <source>
        <dbReference type="ARBA" id="ARBA00023170"/>
    </source>
</evidence>
<dbReference type="SUPFAM" id="SSF81321">
    <property type="entry name" value="Family A G protein-coupled receptor-like"/>
    <property type="match status" value="1"/>
</dbReference>
<dbReference type="PRINTS" id="PR00237">
    <property type="entry name" value="GPCRRHODOPSN"/>
</dbReference>
<dbReference type="Proteomes" id="UP001163046">
    <property type="component" value="Unassembled WGS sequence"/>
</dbReference>
<protein>
    <recommendedName>
        <fullName evidence="11">G-protein coupled receptors family 1 profile domain-containing protein</fullName>
    </recommendedName>
</protein>